<sequence>MPRRGLPQRRAKVLANGSAAIRSGIAFAAAIAATPLAAQSYQCRLPDSIAVPRIAPDAAPRRLPVTGYTLALSWAPEFCRTREDNPGHARQCSGRDGRFGLVVHGLWPDSGRSWPQWCRARAPVAADMRRNLCLSPSARLLAKQWAKHGSCMAKRPATYFKVTRILYQGLQIPDFDRISREEDLTAGTVRTRFVDANRGWRADAIGVHLNSRGWLEELRLCYDKRFMPTTCDRQRRGARDKGAVKIWRGL</sequence>
<dbReference type="GO" id="GO:0003723">
    <property type="term" value="F:RNA binding"/>
    <property type="evidence" value="ECO:0007669"/>
    <property type="project" value="InterPro"/>
</dbReference>
<keyword evidence="5" id="KW-1185">Reference proteome</keyword>
<dbReference type="InterPro" id="IPR036430">
    <property type="entry name" value="RNase_T2-like_sf"/>
</dbReference>
<dbReference type="EMBL" id="VCAO01000003">
    <property type="protein sequence ID" value="TMM48259.1"/>
    <property type="molecule type" value="Genomic_DNA"/>
</dbReference>
<dbReference type="PROSITE" id="PS00530">
    <property type="entry name" value="RNASE_T2_1"/>
    <property type="match status" value="1"/>
</dbReference>
<dbReference type="OrthoDB" id="4720638at2"/>
<organism evidence="4 5">
    <name type="scientific">Qipengyuania marisflavi</name>
    <dbReference type="NCBI Taxonomy" id="2486356"/>
    <lineage>
        <taxon>Bacteria</taxon>
        <taxon>Pseudomonadati</taxon>
        <taxon>Pseudomonadota</taxon>
        <taxon>Alphaproteobacteria</taxon>
        <taxon>Sphingomonadales</taxon>
        <taxon>Erythrobacteraceae</taxon>
        <taxon>Qipengyuania</taxon>
    </lineage>
</organism>
<comment type="similarity">
    <text evidence="1 2">Belongs to the RNase T2 family.</text>
</comment>
<evidence type="ECO:0000256" key="2">
    <source>
        <dbReference type="RuleBase" id="RU004328"/>
    </source>
</evidence>
<dbReference type="SUPFAM" id="SSF55895">
    <property type="entry name" value="Ribonuclease Rh-like"/>
    <property type="match status" value="1"/>
</dbReference>
<accession>A0A5S3P5E3</accession>
<keyword evidence="3" id="KW-0732">Signal</keyword>
<name>A0A5S3P5E3_9SPHN</name>
<evidence type="ECO:0000256" key="1">
    <source>
        <dbReference type="ARBA" id="ARBA00007469"/>
    </source>
</evidence>
<feature type="chain" id="PRO_5024424219" evidence="3">
    <location>
        <begin position="29"/>
        <end position="250"/>
    </location>
</feature>
<dbReference type="InterPro" id="IPR001568">
    <property type="entry name" value="RNase_T2-like"/>
</dbReference>
<proteinExistence type="inferred from homology"/>
<reference evidence="4 5" key="1">
    <citation type="submission" date="2019-05" db="EMBL/GenBank/DDBJ databases">
        <title>Erythrobacter marisflavi sp. nov., isolated from isolated from water of an estuary environment.</title>
        <authorList>
            <person name="Yoon J.-H."/>
        </authorList>
    </citation>
    <scope>NUCLEOTIDE SEQUENCE [LARGE SCALE GENOMIC DNA]</scope>
    <source>
        <strain evidence="4 5">KEM-5</strain>
    </source>
</reference>
<feature type="signal peptide" evidence="3">
    <location>
        <begin position="1"/>
        <end position="28"/>
    </location>
</feature>
<evidence type="ECO:0000313" key="4">
    <source>
        <dbReference type="EMBL" id="TMM48259.1"/>
    </source>
</evidence>
<dbReference type="PANTHER" id="PTHR11240">
    <property type="entry name" value="RIBONUCLEASE T2"/>
    <property type="match status" value="1"/>
</dbReference>
<evidence type="ECO:0000256" key="3">
    <source>
        <dbReference type="SAM" id="SignalP"/>
    </source>
</evidence>
<comment type="caution">
    <text evidence="4">The sequence shown here is derived from an EMBL/GenBank/DDBJ whole genome shotgun (WGS) entry which is preliminary data.</text>
</comment>
<dbReference type="PANTHER" id="PTHR11240:SF22">
    <property type="entry name" value="RIBONUCLEASE T2"/>
    <property type="match status" value="1"/>
</dbReference>
<dbReference type="InterPro" id="IPR018188">
    <property type="entry name" value="RNase_T2_His_AS_1"/>
</dbReference>
<dbReference type="GO" id="GO:0033897">
    <property type="term" value="F:ribonuclease T2 activity"/>
    <property type="evidence" value="ECO:0007669"/>
    <property type="project" value="InterPro"/>
</dbReference>
<dbReference type="AlphaFoldDB" id="A0A5S3P5E3"/>
<evidence type="ECO:0000313" key="5">
    <source>
        <dbReference type="Proteomes" id="UP000309668"/>
    </source>
</evidence>
<gene>
    <name evidence="4" type="ORF">FEV51_08200</name>
</gene>
<dbReference type="GO" id="GO:0006401">
    <property type="term" value="P:RNA catabolic process"/>
    <property type="evidence" value="ECO:0007669"/>
    <property type="project" value="UniProtKB-ARBA"/>
</dbReference>
<protein>
    <submittedName>
        <fullName evidence="4">Ribonuclease T</fullName>
    </submittedName>
</protein>
<dbReference type="Proteomes" id="UP000309668">
    <property type="component" value="Unassembled WGS sequence"/>
</dbReference>
<dbReference type="Gene3D" id="3.90.730.10">
    <property type="entry name" value="Ribonuclease T2-like"/>
    <property type="match status" value="1"/>
</dbReference>
<dbReference type="Pfam" id="PF00445">
    <property type="entry name" value="Ribonuclease_T2"/>
    <property type="match status" value="1"/>
</dbReference>